<dbReference type="RefSeq" id="YP_009654347.1">
    <property type="nucleotide sequence ID" value="NC_042794.1"/>
</dbReference>
<dbReference type="AlphaFoldDB" id="A0A4D6UYL9"/>
<geneLocation type="plastid" evidence="1"/>
<reference evidence="1" key="2">
    <citation type="journal article" date="2019" name="Phycologia">
        <title>The phylogenetic position of the morphologically unusual Pleurostichidium falkenbergii (Rhodomelaceae, Rhodophyta) based on plastid phylogenomics.</title>
        <authorList>
            <person name="Pasella M.M."/>
            <person name="Verbruggen H."/>
            <person name="Nelson W.A."/>
            <person name="Diaz-Tapia P."/>
        </authorList>
    </citation>
    <scope>NUCLEOTIDE SEQUENCE</scope>
</reference>
<dbReference type="EMBL" id="MH853471">
    <property type="protein sequence ID" value="QCH39634.1"/>
    <property type="molecule type" value="Genomic_DNA"/>
</dbReference>
<dbReference type="GeneID" id="40488235"/>
<sequence length="99" mass="11613">MICIVTMFNLCVMVYFISFSPKLVKLTILDYIIKVSKKMSELKNIYNEEYSDYSINNLIINNEDTEDSIAMPTGWSFICLNETINYYTENTNKFFNSTN</sequence>
<keyword evidence="1" id="KW-0934">Plastid</keyword>
<organism evidence="1">
    <name type="scientific">Pleurostichidium falkenbergii</name>
    <dbReference type="NCBI Taxonomy" id="121064"/>
    <lineage>
        <taxon>Eukaryota</taxon>
        <taxon>Rhodophyta</taxon>
        <taxon>Florideophyceae</taxon>
        <taxon>Rhodymeniophycidae</taxon>
        <taxon>Ceramiales</taxon>
        <taxon>Rhodomelaceae</taxon>
        <taxon>Pleurostichidium</taxon>
    </lineage>
</organism>
<protein>
    <submittedName>
        <fullName evidence="1">Uncharacterized protein</fullName>
    </submittedName>
</protein>
<name>A0A4D6UYL9_9FLOR</name>
<accession>A0A4D6UYL9</accession>
<evidence type="ECO:0000313" key="1">
    <source>
        <dbReference type="EMBL" id="QCH39634.1"/>
    </source>
</evidence>
<reference evidence="1" key="1">
    <citation type="submission" date="2018-09" db="EMBL/GenBank/DDBJ databases">
        <authorList>
            <person name="Pasella M."/>
            <person name="Verbruggen H."/>
            <person name="Nelson W.A."/>
            <person name="Diaz-Tapia P."/>
        </authorList>
    </citation>
    <scope>NUCLEOTIDE SEQUENCE</scope>
</reference>
<proteinExistence type="predicted"/>